<name>A0A4U0UD22_9PEZI</name>
<dbReference type="NCBIfam" id="TIGR00693">
    <property type="entry name" value="thiE"/>
    <property type="match status" value="1"/>
</dbReference>
<evidence type="ECO:0000256" key="12">
    <source>
        <dbReference type="ARBA" id="ARBA00022977"/>
    </source>
</evidence>
<comment type="similarity">
    <text evidence="16">In the C-terminal section; belongs to the Thz kinase family.</text>
</comment>
<dbReference type="Gene3D" id="3.40.1190.20">
    <property type="match status" value="1"/>
</dbReference>
<keyword evidence="12" id="KW-0784">Thiamine biosynthesis</keyword>
<dbReference type="GO" id="GO:0004417">
    <property type="term" value="F:hydroxyethylthiazole kinase activity"/>
    <property type="evidence" value="ECO:0007669"/>
    <property type="project" value="UniProtKB-EC"/>
</dbReference>
<evidence type="ECO:0000256" key="11">
    <source>
        <dbReference type="ARBA" id="ARBA00022842"/>
    </source>
</evidence>
<dbReference type="InterPro" id="IPR034291">
    <property type="entry name" value="TMP_synthase"/>
</dbReference>
<dbReference type="STRING" id="329885.A0A4U0UD22"/>
<dbReference type="FunFam" id="3.20.20.70:FF:000104">
    <property type="entry name" value="Thiamine biosynthetic bifunctional enzyme"/>
    <property type="match status" value="1"/>
</dbReference>
<dbReference type="NCBIfam" id="NF006830">
    <property type="entry name" value="PRK09355.1"/>
    <property type="match status" value="1"/>
</dbReference>
<dbReference type="Gene3D" id="3.20.20.70">
    <property type="entry name" value="Aldolase class I"/>
    <property type="match status" value="1"/>
</dbReference>
<comment type="catalytic activity">
    <reaction evidence="14">
        <text>2-(2-carboxy-4-methylthiazol-5-yl)ethyl phosphate + 4-amino-2-methyl-5-(diphosphooxymethyl)pyrimidine + 2 H(+) = thiamine phosphate + CO2 + diphosphate</text>
        <dbReference type="Rhea" id="RHEA:47848"/>
        <dbReference type="ChEBI" id="CHEBI:15378"/>
        <dbReference type="ChEBI" id="CHEBI:16526"/>
        <dbReference type="ChEBI" id="CHEBI:33019"/>
        <dbReference type="ChEBI" id="CHEBI:37575"/>
        <dbReference type="ChEBI" id="CHEBI:57841"/>
        <dbReference type="ChEBI" id="CHEBI:62890"/>
        <dbReference type="EC" id="2.5.1.3"/>
    </reaction>
</comment>
<sequence length="519" mass="54286">MAPMAVDYSLYLVTDSTPAILGDKDLVATVKAAVEGGATLVQYRDKTSDTAELVRVAKQLHQVTKAAGVPLLINDRVDVALAVGVEGVHIGQDDVDLKTARKLLGTDAIIGVTANSLEEALEAARDGANYLGIGTVYATPTKENTKSIIGTAGVHQILSELFTQGFPDMKTVAIGGINASNVQRIMYQCGSRKKGLDGVAVVSAIMASEDPKAAAHKLQNLLCQPPPFVSAARNEQLSRIEIISKVPTIIARMASRKPLCHNMTNLVVQNFAANVALAIGASPIMSNNGLEAGDLAALGGGLVVNMGTTTPEIRSNHLKALAAYNAVGGPVILDPVGAGATQQRREGVKALMAGGYFDLIKGNEGEIRTVAGAEGVKQHGVDSGASQLDLGGRVTLVKATAARENNIVLMSGVVDVISDGERTFTISNGHKYLGEITGSGCTLGTTIASVMAVEREDKLLAAVAGILIYEIAAERAGEREDVRGPGTFVPAFIDELYHIREECVRGDGKWMEAAKIESA</sequence>
<dbReference type="UniPathway" id="UPA00060">
    <property type="reaction ID" value="UER00139"/>
</dbReference>
<comment type="catalytic activity">
    <reaction evidence="13">
        <text>4-methyl-5-(2-phosphooxyethyl)-thiazole + 4-amino-2-methyl-5-(diphosphooxymethyl)pyrimidine + H(+) = thiamine phosphate + diphosphate</text>
        <dbReference type="Rhea" id="RHEA:22328"/>
        <dbReference type="ChEBI" id="CHEBI:15378"/>
        <dbReference type="ChEBI" id="CHEBI:33019"/>
        <dbReference type="ChEBI" id="CHEBI:37575"/>
        <dbReference type="ChEBI" id="CHEBI:57841"/>
        <dbReference type="ChEBI" id="CHEBI:58296"/>
        <dbReference type="EC" id="2.5.1.3"/>
    </reaction>
</comment>
<evidence type="ECO:0000259" key="18">
    <source>
        <dbReference type="Pfam" id="PF02581"/>
    </source>
</evidence>
<proteinExistence type="inferred from homology"/>
<dbReference type="CDD" id="cd00564">
    <property type="entry name" value="TMP_TenI"/>
    <property type="match status" value="1"/>
</dbReference>
<dbReference type="Proteomes" id="UP000310066">
    <property type="component" value="Unassembled WGS sequence"/>
</dbReference>
<dbReference type="GO" id="GO:0000287">
    <property type="term" value="F:magnesium ion binding"/>
    <property type="evidence" value="ECO:0007669"/>
    <property type="project" value="InterPro"/>
</dbReference>
<dbReference type="Pfam" id="PF02581">
    <property type="entry name" value="TMP-TENI"/>
    <property type="match status" value="1"/>
</dbReference>
<dbReference type="FunFam" id="3.40.1190.20:FF:000042">
    <property type="entry name" value="Probable thiamine biosynthetic bifunctional enzyme"/>
    <property type="match status" value="1"/>
</dbReference>
<organism evidence="19 20">
    <name type="scientific">Friedmanniomyces endolithicus</name>
    <dbReference type="NCBI Taxonomy" id="329885"/>
    <lineage>
        <taxon>Eukaryota</taxon>
        <taxon>Fungi</taxon>
        <taxon>Dikarya</taxon>
        <taxon>Ascomycota</taxon>
        <taxon>Pezizomycotina</taxon>
        <taxon>Dothideomycetes</taxon>
        <taxon>Dothideomycetidae</taxon>
        <taxon>Mycosphaerellales</taxon>
        <taxon>Teratosphaeriaceae</taxon>
        <taxon>Friedmanniomyces</taxon>
    </lineage>
</organism>
<dbReference type="PRINTS" id="PR01099">
    <property type="entry name" value="HYETHTZKNASE"/>
</dbReference>
<dbReference type="PANTHER" id="PTHR20857:SF23">
    <property type="entry name" value="THIAMINE BIOSYNTHETIC BIFUNCTIONAL ENZYME"/>
    <property type="match status" value="1"/>
</dbReference>
<evidence type="ECO:0000256" key="5">
    <source>
        <dbReference type="ARBA" id="ARBA00005165"/>
    </source>
</evidence>
<comment type="catalytic activity">
    <reaction evidence="15">
        <text>2-[(2R,5Z)-2-carboxy-4-methylthiazol-5(2H)-ylidene]ethyl phosphate + 4-amino-2-methyl-5-(diphosphooxymethyl)pyrimidine + 2 H(+) = thiamine phosphate + CO2 + diphosphate</text>
        <dbReference type="Rhea" id="RHEA:47844"/>
        <dbReference type="ChEBI" id="CHEBI:15378"/>
        <dbReference type="ChEBI" id="CHEBI:16526"/>
        <dbReference type="ChEBI" id="CHEBI:33019"/>
        <dbReference type="ChEBI" id="CHEBI:37575"/>
        <dbReference type="ChEBI" id="CHEBI:57841"/>
        <dbReference type="ChEBI" id="CHEBI:62899"/>
        <dbReference type="EC" id="2.5.1.3"/>
    </reaction>
</comment>
<keyword evidence="11" id="KW-0460">Magnesium</keyword>
<dbReference type="GO" id="GO:0009228">
    <property type="term" value="P:thiamine biosynthetic process"/>
    <property type="evidence" value="ECO:0007669"/>
    <property type="project" value="UniProtKB-KW"/>
</dbReference>
<evidence type="ECO:0000256" key="9">
    <source>
        <dbReference type="ARBA" id="ARBA00022777"/>
    </source>
</evidence>
<dbReference type="HAMAP" id="MF_00228">
    <property type="entry name" value="Thz_kinase"/>
    <property type="match status" value="1"/>
</dbReference>
<dbReference type="AlphaFoldDB" id="A0A4U0UD22"/>
<keyword evidence="10" id="KW-0067">ATP-binding</keyword>
<dbReference type="GO" id="GO:0004789">
    <property type="term" value="F:thiamine-phosphate diphosphorylase activity"/>
    <property type="evidence" value="ECO:0007669"/>
    <property type="project" value="UniProtKB-EC"/>
</dbReference>
<dbReference type="NCBIfam" id="TIGR00694">
    <property type="entry name" value="thiM"/>
    <property type="match status" value="1"/>
</dbReference>
<evidence type="ECO:0000256" key="7">
    <source>
        <dbReference type="ARBA" id="ARBA00022723"/>
    </source>
</evidence>
<keyword evidence="7" id="KW-0479">Metal-binding</keyword>
<dbReference type="OrthoDB" id="4994at2759"/>
<keyword evidence="9" id="KW-0418">Kinase</keyword>
<dbReference type="SUPFAM" id="SSF53613">
    <property type="entry name" value="Ribokinase-like"/>
    <property type="match status" value="1"/>
</dbReference>
<dbReference type="EMBL" id="NAJP01000086">
    <property type="protein sequence ID" value="TKA33390.1"/>
    <property type="molecule type" value="Genomic_DNA"/>
</dbReference>
<gene>
    <name evidence="19" type="ORF">B0A54_14087</name>
</gene>
<evidence type="ECO:0000313" key="19">
    <source>
        <dbReference type="EMBL" id="TKA33390.1"/>
    </source>
</evidence>
<evidence type="ECO:0000256" key="10">
    <source>
        <dbReference type="ARBA" id="ARBA00022840"/>
    </source>
</evidence>
<dbReference type="HAMAP" id="MF_00097">
    <property type="entry name" value="TMP_synthase"/>
    <property type="match status" value="1"/>
</dbReference>
<evidence type="ECO:0000256" key="13">
    <source>
        <dbReference type="ARBA" id="ARBA00047334"/>
    </source>
</evidence>
<evidence type="ECO:0000256" key="14">
    <source>
        <dbReference type="ARBA" id="ARBA00047851"/>
    </source>
</evidence>
<dbReference type="GO" id="GO:0005737">
    <property type="term" value="C:cytoplasm"/>
    <property type="evidence" value="ECO:0007669"/>
    <property type="project" value="TreeGrafter"/>
</dbReference>
<dbReference type="InterPro" id="IPR013785">
    <property type="entry name" value="Aldolase_TIM"/>
</dbReference>
<evidence type="ECO:0000256" key="16">
    <source>
        <dbReference type="ARBA" id="ARBA00061146"/>
    </source>
</evidence>
<dbReference type="GO" id="GO:0005524">
    <property type="term" value="F:ATP binding"/>
    <property type="evidence" value="ECO:0007669"/>
    <property type="project" value="UniProtKB-KW"/>
</dbReference>
<dbReference type="PANTHER" id="PTHR20857">
    <property type="entry name" value="THIAMINE-PHOSPHATE PYROPHOSPHORYLASE"/>
    <property type="match status" value="1"/>
</dbReference>
<evidence type="ECO:0000256" key="3">
    <source>
        <dbReference type="ARBA" id="ARBA00003814"/>
    </source>
</evidence>
<comment type="pathway">
    <text evidence="5">Cofactor biosynthesis; thiamine diphosphate biosynthesis; thiamine phosphate from 4-amino-2-methyl-5-diphosphomethylpyrimidine and 4-methyl-5-(2-phosphoethyl)-thiazole: step 1/1.</text>
</comment>
<evidence type="ECO:0000256" key="15">
    <source>
        <dbReference type="ARBA" id="ARBA00047883"/>
    </source>
</evidence>
<evidence type="ECO:0000256" key="8">
    <source>
        <dbReference type="ARBA" id="ARBA00022741"/>
    </source>
</evidence>
<dbReference type="CDD" id="cd01170">
    <property type="entry name" value="THZ_kinase"/>
    <property type="match status" value="1"/>
</dbReference>
<evidence type="ECO:0000313" key="20">
    <source>
        <dbReference type="Proteomes" id="UP000310066"/>
    </source>
</evidence>
<keyword evidence="6" id="KW-0808">Transferase</keyword>
<comment type="cofactor">
    <cofactor evidence="2">
        <name>Mg(2+)</name>
        <dbReference type="ChEBI" id="CHEBI:18420"/>
    </cofactor>
</comment>
<dbReference type="InterPro" id="IPR036206">
    <property type="entry name" value="ThiamineP_synth_sf"/>
</dbReference>
<comment type="catalytic activity">
    <reaction evidence="1">
        <text>5-(2-hydroxyethyl)-4-methylthiazole + ATP = 4-methyl-5-(2-phosphooxyethyl)-thiazole + ADP + H(+)</text>
        <dbReference type="Rhea" id="RHEA:24212"/>
        <dbReference type="ChEBI" id="CHEBI:15378"/>
        <dbReference type="ChEBI" id="CHEBI:17957"/>
        <dbReference type="ChEBI" id="CHEBI:30616"/>
        <dbReference type="ChEBI" id="CHEBI:58296"/>
        <dbReference type="ChEBI" id="CHEBI:456216"/>
        <dbReference type="EC" id="2.7.1.50"/>
    </reaction>
</comment>
<feature type="domain" description="Thiamine phosphate synthase/TenI" evidence="18">
    <location>
        <begin position="10"/>
        <end position="205"/>
    </location>
</feature>
<dbReference type="InterPro" id="IPR022998">
    <property type="entry name" value="ThiamineP_synth_TenI"/>
</dbReference>
<evidence type="ECO:0000256" key="4">
    <source>
        <dbReference type="ARBA" id="ARBA00004868"/>
    </source>
</evidence>
<dbReference type="Pfam" id="PF02110">
    <property type="entry name" value="HK"/>
    <property type="match status" value="1"/>
</dbReference>
<comment type="similarity">
    <text evidence="17">In the N-terminal section; belongs to the thiamine-phosphate synthase family.</text>
</comment>
<keyword evidence="8" id="KW-0547">Nucleotide-binding</keyword>
<comment type="pathway">
    <text evidence="4">Cofactor biosynthesis; thiamine diphosphate biosynthesis; 4-methyl-5-(2-phosphoethyl)-thiazole from 5-(2-hydroxyethyl)-4-methylthiazole: step 1/1.</text>
</comment>
<evidence type="ECO:0000256" key="17">
    <source>
        <dbReference type="ARBA" id="ARBA00061283"/>
    </source>
</evidence>
<evidence type="ECO:0000256" key="6">
    <source>
        <dbReference type="ARBA" id="ARBA00022679"/>
    </source>
</evidence>
<reference evidence="19 20" key="1">
    <citation type="submission" date="2017-03" db="EMBL/GenBank/DDBJ databases">
        <title>Genomes of endolithic fungi from Antarctica.</title>
        <authorList>
            <person name="Coleine C."/>
            <person name="Masonjones S."/>
            <person name="Stajich J.E."/>
        </authorList>
    </citation>
    <scope>NUCLEOTIDE SEQUENCE [LARGE SCALE GENOMIC DNA]</scope>
    <source>
        <strain evidence="19 20">CCFEE 5311</strain>
    </source>
</reference>
<dbReference type="SUPFAM" id="SSF51391">
    <property type="entry name" value="Thiamin phosphate synthase"/>
    <property type="match status" value="1"/>
</dbReference>
<comment type="function">
    <text evidence="3">Condenses 4-methyl-5-(beta-hydroxyethyl)thiazole monophosphate (THZ-P) and 2-methyl-4-amino-5-hydroxymethyl pyrimidine pyrophosphate (HMP-PP) to form thiamine monophosphate (TMP).</text>
</comment>
<evidence type="ECO:0000256" key="2">
    <source>
        <dbReference type="ARBA" id="ARBA00001946"/>
    </source>
</evidence>
<dbReference type="InterPro" id="IPR000417">
    <property type="entry name" value="Hyethyz_kinase"/>
</dbReference>
<protein>
    <recommendedName>
        <fullName evidence="18">Thiamine phosphate synthase/TenI domain-containing protein</fullName>
    </recommendedName>
</protein>
<dbReference type="GO" id="GO:0009229">
    <property type="term" value="P:thiamine diphosphate biosynthetic process"/>
    <property type="evidence" value="ECO:0007669"/>
    <property type="project" value="UniProtKB-UniPathway"/>
</dbReference>
<evidence type="ECO:0000256" key="1">
    <source>
        <dbReference type="ARBA" id="ARBA00001771"/>
    </source>
</evidence>
<accession>A0A4U0UD22</accession>
<comment type="caution">
    <text evidence="19">The sequence shown here is derived from an EMBL/GenBank/DDBJ whole genome shotgun (WGS) entry which is preliminary data.</text>
</comment>
<dbReference type="InterPro" id="IPR029056">
    <property type="entry name" value="Ribokinase-like"/>
</dbReference>